<dbReference type="PANTHER" id="PTHR30055">
    <property type="entry name" value="HTH-TYPE TRANSCRIPTIONAL REGULATOR RUTR"/>
    <property type="match status" value="1"/>
</dbReference>
<dbReference type="SUPFAM" id="SSF46689">
    <property type="entry name" value="Homeodomain-like"/>
    <property type="match status" value="1"/>
</dbReference>
<feature type="DNA-binding region" description="H-T-H motif" evidence="4">
    <location>
        <begin position="33"/>
        <end position="52"/>
    </location>
</feature>
<proteinExistence type="predicted"/>
<dbReference type="Pfam" id="PF14246">
    <property type="entry name" value="TetR_C_7"/>
    <property type="match status" value="1"/>
</dbReference>
<keyword evidence="7" id="KW-1185">Reference proteome</keyword>
<reference evidence="6 7" key="1">
    <citation type="submission" date="2017-06" db="EMBL/GenBank/DDBJ databases">
        <title>Genome sequencing of cyanobaciteial culture collection at National Institute for Environmental Studies (NIES).</title>
        <authorList>
            <person name="Hirose Y."/>
            <person name="Shimura Y."/>
            <person name="Fujisawa T."/>
            <person name="Nakamura Y."/>
            <person name="Kawachi M."/>
        </authorList>
    </citation>
    <scope>NUCLEOTIDE SEQUENCE [LARGE SCALE GENOMIC DNA]</scope>
    <source>
        <strain evidence="6 7">NIES-2135</strain>
    </source>
</reference>
<evidence type="ECO:0000256" key="3">
    <source>
        <dbReference type="ARBA" id="ARBA00023163"/>
    </source>
</evidence>
<dbReference type="InterPro" id="IPR036271">
    <property type="entry name" value="Tet_transcr_reg_TetR-rel_C_sf"/>
</dbReference>
<dbReference type="AlphaFoldDB" id="A0A1Z4JJW5"/>
<evidence type="ECO:0000256" key="2">
    <source>
        <dbReference type="ARBA" id="ARBA00023125"/>
    </source>
</evidence>
<evidence type="ECO:0000259" key="5">
    <source>
        <dbReference type="PROSITE" id="PS50977"/>
    </source>
</evidence>
<organism evidence="6 7">
    <name type="scientific">Leptolyngbya boryana NIES-2135</name>
    <dbReference type="NCBI Taxonomy" id="1973484"/>
    <lineage>
        <taxon>Bacteria</taxon>
        <taxon>Bacillati</taxon>
        <taxon>Cyanobacteriota</taxon>
        <taxon>Cyanophyceae</taxon>
        <taxon>Leptolyngbyales</taxon>
        <taxon>Leptolyngbyaceae</taxon>
        <taxon>Leptolyngbya group</taxon>
        <taxon>Leptolyngbya</taxon>
    </lineage>
</organism>
<dbReference type="InterPro" id="IPR001647">
    <property type="entry name" value="HTH_TetR"/>
</dbReference>
<evidence type="ECO:0000256" key="1">
    <source>
        <dbReference type="ARBA" id="ARBA00023015"/>
    </source>
</evidence>
<dbReference type="PROSITE" id="PS50977">
    <property type="entry name" value="HTH_TETR_2"/>
    <property type="match status" value="1"/>
</dbReference>
<sequence>MPKLSPDRQVVKREQILKGAMTVFLTSGYAGTSMDRVAAEAGVSKQTIYSYFQDKEGLFRSLIEQATIIRFTTLFELDHQKVEPEQLLRRLAEIFFNDVVDRGNYIPLLRIVIGESERFPELARLYTQAVVQRGKSMLCEYLRSRKELKLHDPEAIAQIFFGSMVSWVILQKMLYGEELMQLSRDRVVDQLVHLILSNSDERKIESTPIEKH</sequence>
<dbReference type="PANTHER" id="PTHR30055:SF234">
    <property type="entry name" value="HTH-TYPE TRANSCRIPTIONAL REGULATOR BETI"/>
    <property type="match status" value="1"/>
</dbReference>
<gene>
    <name evidence="6" type="ORF">NIES2135_39080</name>
</gene>
<dbReference type="EMBL" id="AP018203">
    <property type="protein sequence ID" value="BAY57044.1"/>
    <property type="molecule type" value="Genomic_DNA"/>
</dbReference>
<evidence type="ECO:0000313" key="7">
    <source>
        <dbReference type="Proteomes" id="UP000217895"/>
    </source>
</evidence>
<name>A0A1Z4JJW5_LEPBY</name>
<keyword evidence="1" id="KW-0805">Transcription regulation</keyword>
<protein>
    <submittedName>
        <fullName evidence="6">TetR family transcriptional regulator</fullName>
    </submittedName>
</protein>
<keyword evidence="3" id="KW-0804">Transcription</keyword>
<dbReference type="Gene3D" id="1.10.357.10">
    <property type="entry name" value="Tetracycline Repressor, domain 2"/>
    <property type="match status" value="1"/>
</dbReference>
<feature type="domain" description="HTH tetR-type" evidence="5">
    <location>
        <begin position="10"/>
        <end position="70"/>
    </location>
</feature>
<dbReference type="InterPro" id="IPR039536">
    <property type="entry name" value="TetR_C_Proteobacteria"/>
</dbReference>
<dbReference type="GO" id="GO:0045892">
    <property type="term" value="P:negative regulation of DNA-templated transcription"/>
    <property type="evidence" value="ECO:0007669"/>
    <property type="project" value="UniProtKB-ARBA"/>
</dbReference>
<evidence type="ECO:0000256" key="4">
    <source>
        <dbReference type="PROSITE-ProRule" id="PRU00335"/>
    </source>
</evidence>
<dbReference type="GO" id="GO:0000976">
    <property type="term" value="F:transcription cis-regulatory region binding"/>
    <property type="evidence" value="ECO:0007669"/>
    <property type="project" value="TreeGrafter"/>
</dbReference>
<dbReference type="InterPro" id="IPR050109">
    <property type="entry name" value="HTH-type_TetR-like_transc_reg"/>
</dbReference>
<keyword evidence="2 4" id="KW-0238">DNA-binding</keyword>
<dbReference type="GO" id="GO:0003700">
    <property type="term" value="F:DNA-binding transcription factor activity"/>
    <property type="evidence" value="ECO:0007669"/>
    <property type="project" value="TreeGrafter"/>
</dbReference>
<dbReference type="InterPro" id="IPR009057">
    <property type="entry name" value="Homeodomain-like_sf"/>
</dbReference>
<dbReference type="Pfam" id="PF00440">
    <property type="entry name" value="TetR_N"/>
    <property type="match status" value="1"/>
</dbReference>
<dbReference type="SUPFAM" id="SSF48498">
    <property type="entry name" value="Tetracyclin repressor-like, C-terminal domain"/>
    <property type="match status" value="1"/>
</dbReference>
<dbReference type="Proteomes" id="UP000217895">
    <property type="component" value="Chromosome"/>
</dbReference>
<dbReference type="FunFam" id="1.10.10.60:FF:000141">
    <property type="entry name" value="TetR family transcriptional regulator"/>
    <property type="match status" value="1"/>
</dbReference>
<dbReference type="PRINTS" id="PR00455">
    <property type="entry name" value="HTHTETR"/>
</dbReference>
<evidence type="ECO:0000313" key="6">
    <source>
        <dbReference type="EMBL" id="BAY57044.1"/>
    </source>
</evidence>
<accession>A0A1Z4JJW5</accession>